<dbReference type="InterPro" id="IPR006254">
    <property type="entry name" value="Isocitrate_lyase"/>
</dbReference>
<dbReference type="GO" id="GO:0006097">
    <property type="term" value="P:glyoxylate cycle"/>
    <property type="evidence" value="ECO:0007669"/>
    <property type="project" value="UniProtKB-KW"/>
</dbReference>
<comment type="similarity">
    <text evidence="3">Belongs to the malate synthase family.</text>
</comment>
<dbReference type="NCBIfam" id="TIGR01346">
    <property type="entry name" value="isocit_lyase"/>
    <property type="match status" value="1"/>
</dbReference>
<keyword evidence="7" id="KW-0808">Transferase</keyword>
<feature type="active site" description="Proton acceptor" evidence="13">
    <location>
        <position position="171"/>
    </location>
</feature>
<dbReference type="Pfam" id="PF20659">
    <property type="entry name" value="MS_C"/>
    <property type="match status" value="1"/>
</dbReference>
<feature type="region of interest" description="Disordered" evidence="14">
    <location>
        <begin position="1"/>
        <end position="24"/>
    </location>
</feature>
<dbReference type="Pfam" id="PF01814">
    <property type="entry name" value="Hemerythrin"/>
    <property type="match status" value="1"/>
</dbReference>
<evidence type="ECO:0000256" key="2">
    <source>
        <dbReference type="ARBA" id="ARBA00005704"/>
    </source>
</evidence>
<evidence type="ECO:0000256" key="3">
    <source>
        <dbReference type="ARBA" id="ARBA00006394"/>
    </source>
</evidence>
<dbReference type="InterPro" id="IPR044856">
    <property type="entry name" value="Malate_synth_C_sf"/>
</dbReference>
<dbReference type="InterPro" id="IPR001465">
    <property type="entry name" value="Malate_synthase_TIM"/>
</dbReference>
<comment type="pathway">
    <text evidence="1">Carbohydrate metabolism; glyoxylate cycle; (S)-malate from isocitrate: step 1/2.</text>
</comment>
<evidence type="ECO:0000256" key="8">
    <source>
        <dbReference type="ARBA" id="ARBA00023239"/>
    </source>
</evidence>
<dbReference type="PROSITE" id="PS00161">
    <property type="entry name" value="ISOCITRATE_LYASE"/>
    <property type="match status" value="1"/>
</dbReference>
<name>B8JGP6_ANAD2</name>
<evidence type="ECO:0000313" key="20">
    <source>
        <dbReference type="Proteomes" id="UP000007089"/>
    </source>
</evidence>
<dbReference type="InterPro" id="IPR006252">
    <property type="entry name" value="Malate_synthA"/>
</dbReference>
<dbReference type="InterPro" id="IPR018523">
    <property type="entry name" value="Isocitrate_lyase_ph_CS"/>
</dbReference>
<gene>
    <name evidence="19" type="ordered locus">A2cp1_3198</name>
</gene>
<dbReference type="EC" id="4.1.3.1" evidence="12"/>
<dbReference type="InterPro" id="IPR019830">
    <property type="entry name" value="Malate_synthase_CS"/>
</dbReference>
<protein>
    <recommendedName>
        <fullName evidence="4 12">Isocitrate lyase</fullName>
        <ecNumber evidence="12">4.1.3.1</ecNumber>
    </recommendedName>
</protein>
<feature type="domain" description="Malate synthase C-terminal" evidence="18">
    <location>
        <begin position="417"/>
        <end position="535"/>
    </location>
</feature>
<keyword evidence="5" id="KW-0329">Glyoxylate bypass</keyword>
<dbReference type="Pfam" id="PF00463">
    <property type="entry name" value="ICL"/>
    <property type="match status" value="2"/>
</dbReference>
<dbReference type="PROSITE" id="PS00510">
    <property type="entry name" value="MALATE_SYNTHASE"/>
    <property type="match status" value="1"/>
</dbReference>
<dbReference type="AlphaFoldDB" id="B8JGP6"/>
<dbReference type="PANTHER" id="PTHR42902">
    <property type="entry name" value="MALATE SYNTHASE"/>
    <property type="match status" value="1"/>
</dbReference>
<dbReference type="Pfam" id="PF01274">
    <property type="entry name" value="MS_TIM-barrel"/>
    <property type="match status" value="1"/>
</dbReference>
<keyword evidence="20" id="KW-1185">Reference proteome</keyword>
<evidence type="ECO:0000256" key="9">
    <source>
        <dbReference type="ARBA" id="ARBA00023531"/>
    </source>
</evidence>
<comment type="catalytic activity">
    <reaction evidence="10">
        <text>glyoxylate + acetyl-CoA + H2O = (S)-malate + CoA + H(+)</text>
        <dbReference type="Rhea" id="RHEA:18181"/>
        <dbReference type="ChEBI" id="CHEBI:15377"/>
        <dbReference type="ChEBI" id="CHEBI:15378"/>
        <dbReference type="ChEBI" id="CHEBI:15589"/>
        <dbReference type="ChEBI" id="CHEBI:36655"/>
        <dbReference type="ChEBI" id="CHEBI:57287"/>
        <dbReference type="ChEBI" id="CHEBI:57288"/>
        <dbReference type="EC" id="2.3.3.9"/>
    </reaction>
</comment>
<dbReference type="GO" id="GO:0006099">
    <property type="term" value="P:tricarboxylic acid cycle"/>
    <property type="evidence" value="ECO:0007669"/>
    <property type="project" value="UniProtKB-UniRule"/>
</dbReference>
<dbReference type="GO" id="GO:0005737">
    <property type="term" value="C:cytoplasm"/>
    <property type="evidence" value="ECO:0007669"/>
    <property type="project" value="TreeGrafter"/>
</dbReference>
<dbReference type="FunFam" id="3.20.20.60:FF:000005">
    <property type="entry name" value="Isocitrate lyase"/>
    <property type="match status" value="1"/>
</dbReference>
<evidence type="ECO:0000256" key="6">
    <source>
        <dbReference type="ARBA" id="ARBA00022532"/>
    </source>
</evidence>
<dbReference type="KEGG" id="acp:A2cp1_3198"/>
<proteinExistence type="inferred from homology"/>
<evidence type="ECO:0000256" key="10">
    <source>
        <dbReference type="ARBA" id="ARBA00047918"/>
    </source>
</evidence>
<dbReference type="FunFam" id="1.20.1220.12:FF:000001">
    <property type="entry name" value="Malate synthase"/>
    <property type="match status" value="1"/>
</dbReference>
<evidence type="ECO:0000256" key="7">
    <source>
        <dbReference type="ARBA" id="ARBA00022679"/>
    </source>
</evidence>
<evidence type="ECO:0000313" key="19">
    <source>
        <dbReference type="EMBL" id="ACL66533.1"/>
    </source>
</evidence>
<dbReference type="PANTHER" id="PTHR42902:SF1">
    <property type="entry name" value="MALATE SYNTHASE 1-RELATED"/>
    <property type="match status" value="1"/>
</dbReference>
<accession>B8JGP6</accession>
<dbReference type="NCBIfam" id="TIGR01344">
    <property type="entry name" value="malate_syn_A"/>
    <property type="match status" value="1"/>
</dbReference>
<evidence type="ECO:0000256" key="13">
    <source>
        <dbReference type="PIRSR" id="PIRSR601465-50"/>
    </source>
</evidence>
<dbReference type="EMBL" id="CP001359">
    <property type="protein sequence ID" value="ACL66533.1"/>
    <property type="molecule type" value="Genomic_DNA"/>
</dbReference>
<dbReference type="GO" id="GO:0004451">
    <property type="term" value="F:isocitrate lyase activity"/>
    <property type="evidence" value="ECO:0007669"/>
    <property type="project" value="UniProtKB-UniRule"/>
</dbReference>
<evidence type="ECO:0000256" key="14">
    <source>
        <dbReference type="SAM" id="MobiDB-lite"/>
    </source>
</evidence>
<dbReference type="SUPFAM" id="SSF51621">
    <property type="entry name" value="Phosphoenolpyruvate/pyruvate domain"/>
    <property type="match status" value="1"/>
</dbReference>
<evidence type="ECO:0000256" key="11">
    <source>
        <dbReference type="ARBA" id="ARBA00053855"/>
    </source>
</evidence>
<dbReference type="FunFam" id="3.20.20.360:FF:000001">
    <property type="entry name" value="Malate synthase"/>
    <property type="match status" value="1"/>
</dbReference>
<comment type="function">
    <text evidence="11">Involved in the metabolic adaptation in response to environmental changes. Catalyzes the reversible formation of succinate and glyoxylate from isocitrate, a key step of the glyoxylate cycle, which operates as an anaplerotic route for replenishing the tricarboxylic acid cycle during growth on fatty acid substrates.</text>
</comment>
<evidence type="ECO:0000259" key="18">
    <source>
        <dbReference type="Pfam" id="PF20659"/>
    </source>
</evidence>
<dbReference type="InterPro" id="IPR011076">
    <property type="entry name" value="Malate_synth_sf"/>
</dbReference>
<reference evidence="19" key="1">
    <citation type="submission" date="2009-01" db="EMBL/GenBank/DDBJ databases">
        <title>Complete sequence of Anaeromyxobacter dehalogenans 2CP-1.</title>
        <authorList>
            <consortium name="US DOE Joint Genome Institute"/>
            <person name="Lucas S."/>
            <person name="Copeland A."/>
            <person name="Lapidus A."/>
            <person name="Glavina del Rio T."/>
            <person name="Dalin E."/>
            <person name="Tice H."/>
            <person name="Bruce D."/>
            <person name="Goodwin L."/>
            <person name="Pitluck S."/>
            <person name="Saunders E."/>
            <person name="Brettin T."/>
            <person name="Detter J.C."/>
            <person name="Han C."/>
            <person name="Larimer F."/>
            <person name="Land M."/>
            <person name="Hauser L."/>
            <person name="Kyrpides N."/>
            <person name="Ovchinnikova G."/>
            <person name="Beliaev A.S."/>
            <person name="Richardson P."/>
        </authorList>
    </citation>
    <scope>NUCLEOTIDE SEQUENCE</scope>
    <source>
        <strain evidence="19">2CP-1</strain>
    </source>
</reference>
<feature type="domain" description="Malate synthase TIM barrel" evidence="15">
    <location>
        <begin position="167"/>
        <end position="411"/>
    </location>
</feature>
<organism evidence="19 20">
    <name type="scientific">Anaeromyxobacter dehalogenans (strain ATCC BAA-258 / DSM 21875 / 2CP-1)</name>
    <dbReference type="NCBI Taxonomy" id="455488"/>
    <lineage>
        <taxon>Bacteria</taxon>
        <taxon>Pseudomonadati</taxon>
        <taxon>Myxococcota</taxon>
        <taxon>Myxococcia</taxon>
        <taxon>Myxococcales</taxon>
        <taxon>Cystobacterineae</taxon>
        <taxon>Anaeromyxobacteraceae</taxon>
        <taxon>Anaeromyxobacter</taxon>
    </lineage>
</organism>
<dbReference type="InterPro" id="IPR040442">
    <property type="entry name" value="Pyrv_kinase-like_dom_sf"/>
</dbReference>
<dbReference type="InterPro" id="IPR012312">
    <property type="entry name" value="Hemerythrin-like"/>
</dbReference>
<feature type="domain" description="Malate synthase N-terminal" evidence="17">
    <location>
        <begin position="15"/>
        <end position="76"/>
    </location>
</feature>
<dbReference type="InterPro" id="IPR046363">
    <property type="entry name" value="MS_N_TIM-barrel_dom"/>
</dbReference>
<dbReference type="CDD" id="cd00377">
    <property type="entry name" value="ICL_PEPM"/>
    <property type="match status" value="1"/>
</dbReference>
<dbReference type="InterPro" id="IPR048355">
    <property type="entry name" value="MS_C"/>
</dbReference>
<sequence>MPETTDAQRPPLPPGMDLRGPLPTGHETVLTADALAFVADLVRRFRPRVEQLLERRAELQRRWDAGERPAFLSTTEEIRESAWTVAPIPADLQDRRVEITGPTDRKMIINALNSGASVFMADFEDSSSPTWQNVVEGQVNLKDAVAGTIAYASPDGKQYRLKDRTAVLMVRPRGWHLLERHALVDGRPATAALWDFGVYFWNNARALVARGTGPYFYLPKLESHLEARLWNDVFVHAQAALGIPRGTIRATCLIETLPAAFEMDEILWELREHSAGLNCGRWDYIFSFVKRLRADPRAVLPDRAQVTMDEGFLRAYVQLLVQTCHRRGVHAMGGMAAQIPVKDDAAANEAALAKVRADKLREVTGGHDGTWVAHPGLVPVARAVFDEHMAGPNQIGVAREAARIGARDLLRPVEGTRTEAGLRHNVRVSVQYLEAWLRGSGCVPLYGLMEDAATAELSRALAWQWIHHGVALDDGQPLTAERFRAVLAGEMDRIRLEVGEARFAGGRFEEARALFERMSTQAEFTEFITLPAYDLLEARGDERARILAGGAPAGAASPAPHHPDPRRWEGIVRRFGRDEVERLRGSVQVEHTLARMGALRLWELLHAEPYVNALGALTGNQAVQMVKAGLKAIYLSGWQVAADANQAGQTYPDQSLYPANSVPEVVRRINAALQRADQIEHSEGRDGIAWFAPIVADAEAGFGGPLNAFELMKGMIEAGAAGVHFEDQVASEKKCGHLGGKVLVPTSTFIRTLTAARLAADVMDVPTIIVARTDAEGAKLIMSDIDPYDHPYLEEGERTPEGFYRLRPGIDTAIARGLAYAPFADLVWCETQTPDLHEAKRFAEGIHARYPGKLLAYNCSPSFNWKKKLDDATIARFQRELGAMGYKFQFVTLAGFHALNHSMFQLARGYRERGMAAYTELQQAEFAAEPQGYTATRHQREVGTGYFDLVAQAVSGGTSSTLALEGSTEAAQFHPAEAAPAHGADQVARAIEADHERLHALVARVRGAGDGPALSGAMEELAQALREHFAHEEHAKGLYGIVGARSPARRAELKRMVEEHQQILRLVTGLVERARGPSAPAPADLGRLASEVTAQIADHERKELLLVPALA</sequence>
<dbReference type="RefSeq" id="WP_015934351.1">
    <property type="nucleotide sequence ID" value="NC_011891.1"/>
</dbReference>
<dbReference type="SUPFAM" id="SSF51645">
    <property type="entry name" value="Malate synthase G"/>
    <property type="match status" value="1"/>
</dbReference>
<evidence type="ECO:0000256" key="4">
    <source>
        <dbReference type="ARBA" id="ARBA00017446"/>
    </source>
</evidence>
<dbReference type="Gene3D" id="1.20.1220.12">
    <property type="entry name" value="Malate synthase, domain III"/>
    <property type="match status" value="1"/>
</dbReference>
<dbReference type="Pfam" id="PF20656">
    <property type="entry name" value="MS_N"/>
    <property type="match status" value="1"/>
</dbReference>
<feature type="active site" description="Proton donor" evidence="13">
    <location>
        <position position="451"/>
    </location>
</feature>
<comment type="similarity">
    <text evidence="2">Belongs to the isocitrate lyase/PEP mutase superfamily. Isocitrate lyase family.</text>
</comment>
<evidence type="ECO:0000256" key="5">
    <source>
        <dbReference type="ARBA" id="ARBA00022435"/>
    </source>
</evidence>
<comment type="catalytic activity">
    <reaction evidence="9">
        <text>D-threo-isocitrate = glyoxylate + succinate</text>
        <dbReference type="Rhea" id="RHEA:13245"/>
        <dbReference type="ChEBI" id="CHEBI:15562"/>
        <dbReference type="ChEBI" id="CHEBI:30031"/>
        <dbReference type="ChEBI" id="CHEBI:36655"/>
        <dbReference type="EC" id="4.1.3.1"/>
    </reaction>
</comment>
<dbReference type="Gene3D" id="3.20.20.360">
    <property type="entry name" value="Malate synthase, domain 3"/>
    <property type="match status" value="1"/>
</dbReference>
<evidence type="ECO:0000259" key="16">
    <source>
        <dbReference type="Pfam" id="PF01814"/>
    </source>
</evidence>
<dbReference type="CDD" id="cd00727">
    <property type="entry name" value="malate_synt_A"/>
    <property type="match status" value="1"/>
</dbReference>
<evidence type="ECO:0000259" key="15">
    <source>
        <dbReference type="Pfam" id="PF01274"/>
    </source>
</evidence>
<dbReference type="HOGENOM" id="CLU_009411_0_0_7"/>
<dbReference type="Proteomes" id="UP000007089">
    <property type="component" value="Chromosome"/>
</dbReference>
<dbReference type="NCBIfam" id="NF011645">
    <property type="entry name" value="PRK15063.1"/>
    <property type="match status" value="1"/>
</dbReference>
<evidence type="ECO:0000256" key="12">
    <source>
        <dbReference type="NCBIfam" id="TIGR01346"/>
    </source>
</evidence>
<dbReference type="InterPro" id="IPR048356">
    <property type="entry name" value="MS_N"/>
</dbReference>
<keyword evidence="6" id="KW-0816">Tricarboxylic acid cycle</keyword>
<dbReference type="Gene3D" id="3.20.20.60">
    <property type="entry name" value="Phosphoenolpyruvate-binding domains"/>
    <property type="match status" value="1"/>
</dbReference>
<dbReference type="InterPro" id="IPR039556">
    <property type="entry name" value="ICL/PEPM"/>
</dbReference>
<evidence type="ECO:0000256" key="1">
    <source>
        <dbReference type="ARBA" id="ARBA00004793"/>
    </source>
</evidence>
<evidence type="ECO:0000259" key="17">
    <source>
        <dbReference type="Pfam" id="PF20656"/>
    </source>
</evidence>
<keyword evidence="8" id="KW-0456">Lyase</keyword>
<dbReference type="InterPro" id="IPR015813">
    <property type="entry name" value="Pyrv/PenolPyrv_kinase-like_dom"/>
</dbReference>
<dbReference type="GO" id="GO:0004474">
    <property type="term" value="F:malate synthase activity"/>
    <property type="evidence" value="ECO:0007669"/>
    <property type="project" value="UniProtKB-EC"/>
</dbReference>
<feature type="domain" description="Hemerythrin-like" evidence="16">
    <location>
        <begin position="989"/>
        <end position="1103"/>
    </location>
</feature>